<dbReference type="AlphaFoldDB" id="A0A0B7FP01"/>
<name>A0A0B7FP01_THACB</name>
<dbReference type="InterPro" id="IPR025554">
    <property type="entry name" value="DUF4140"/>
</dbReference>
<evidence type="ECO:0000256" key="2">
    <source>
        <dbReference type="SAM" id="MobiDB-lite"/>
    </source>
</evidence>
<organism evidence="4 5">
    <name type="scientific">Thanatephorus cucumeris (strain AG1-IB / isolate 7/3/14)</name>
    <name type="common">Lettuce bottom rot fungus</name>
    <name type="synonym">Rhizoctonia solani</name>
    <dbReference type="NCBI Taxonomy" id="1108050"/>
    <lineage>
        <taxon>Eukaryota</taxon>
        <taxon>Fungi</taxon>
        <taxon>Dikarya</taxon>
        <taxon>Basidiomycota</taxon>
        <taxon>Agaricomycotina</taxon>
        <taxon>Agaricomycetes</taxon>
        <taxon>Cantharellales</taxon>
        <taxon>Ceratobasidiaceae</taxon>
        <taxon>Rhizoctonia</taxon>
        <taxon>Rhizoctonia solani AG-1</taxon>
    </lineage>
</organism>
<protein>
    <recommendedName>
        <fullName evidence="3">DUF4140 domain-containing protein</fullName>
    </recommendedName>
</protein>
<dbReference type="Proteomes" id="UP000059188">
    <property type="component" value="Unassembled WGS sequence"/>
</dbReference>
<dbReference type="PANTHER" id="PTHR31005">
    <property type="entry name" value="DUF4139 DOMAIN-CONTAINING PROTEIN"/>
    <property type="match status" value="1"/>
</dbReference>
<dbReference type="PANTHER" id="PTHR31005:SF8">
    <property type="entry name" value="DUF4139 DOMAIN-CONTAINING PROTEIN"/>
    <property type="match status" value="1"/>
</dbReference>
<feature type="coiled-coil region" evidence="1">
    <location>
        <begin position="114"/>
        <end position="172"/>
    </location>
</feature>
<evidence type="ECO:0000259" key="3">
    <source>
        <dbReference type="Pfam" id="PF13600"/>
    </source>
</evidence>
<keyword evidence="5" id="KW-1185">Reference proteome</keyword>
<keyword evidence="1" id="KW-0175">Coiled coil</keyword>
<sequence length="217" mass="24930">MIDSSTYHKVNVDASEQDHSIESVTVFQAGRAEVKRRVTRVQLQLKRGQTQIIIERLPSLLIEDSLRIQGTGTAVIFDVIYHPADQQSRSGLNHRHDESSNEEDEGETGCYNAVKALKKQRNTVENQISFLQAYGHWLNGQNSNMENLEQFLNMLDLEIKQAEKALRAAQKKEPKHKTKVHRRTEVTIIVMSEEEGRAELVLMYVVWDASWTPIYEI</sequence>
<dbReference type="STRING" id="1108050.A0A0B7FP01"/>
<gene>
    <name evidence="4" type="ORF">RSOLAG1IB_02693</name>
</gene>
<dbReference type="OrthoDB" id="10068793at2759"/>
<evidence type="ECO:0000313" key="4">
    <source>
        <dbReference type="EMBL" id="CEL57948.1"/>
    </source>
</evidence>
<reference evidence="4 5" key="1">
    <citation type="submission" date="2014-11" db="EMBL/GenBank/DDBJ databases">
        <authorList>
            <person name="Wibberg Daniel"/>
        </authorList>
    </citation>
    <scope>NUCLEOTIDE SEQUENCE [LARGE SCALE GENOMIC DNA]</scope>
    <source>
        <strain evidence="4">Rhizoctonia solani AG1-IB 7/3/14</strain>
    </source>
</reference>
<dbReference type="EMBL" id="LN679102">
    <property type="protein sequence ID" value="CEL57948.1"/>
    <property type="molecule type" value="Genomic_DNA"/>
</dbReference>
<proteinExistence type="predicted"/>
<evidence type="ECO:0000256" key="1">
    <source>
        <dbReference type="SAM" id="Coils"/>
    </source>
</evidence>
<dbReference type="InterPro" id="IPR011935">
    <property type="entry name" value="CHP02231"/>
</dbReference>
<evidence type="ECO:0000313" key="5">
    <source>
        <dbReference type="Proteomes" id="UP000059188"/>
    </source>
</evidence>
<feature type="region of interest" description="Disordered" evidence="2">
    <location>
        <begin position="87"/>
        <end position="108"/>
    </location>
</feature>
<dbReference type="Pfam" id="PF13600">
    <property type="entry name" value="DUF4140"/>
    <property type="match status" value="1"/>
</dbReference>
<feature type="domain" description="DUF4140" evidence="3">
    <location>
        <begin position="24"/>
        <end position="132"/>
    </location>
</feature>
<accession>A0A0B7FP01</accession>